<dbReference type="Proteomes" id="UP000321723">
    <property type="component" value="Unassembled WGS sequence"/>
</dbReference>
<reference evidence="8 10" key="2">
    <citation type="submission" date="2020-08" db="EMBL/GenBank/DDBJ databases">
        <title>Sequencing the genomes of 1000 actinobacteria strains.</title>
        <authorList>
            <person name="Klenk H.-P."/>
        </authorList>
    </citation>
    <scope>NUCLEOTIDE SEQUENCE [LARGE SCALE GENOMIC DNA]</scope>
    <source>
        <strain evidence="8 10">DSM 9581</strain>
    </source>
</reference>
<name>A0A511FEQ5_9CELL</name>
<keyword evidence="2 8" id="KW-0808">Transferase</keyword>
<dbReference type="PROSITE" id="PS00583">
    <property type="entry name" value="PFKB_KINASES_1"/>
    <property type="match status" value="1"/>
</dbReference>
<evidence type="ECO:0000313" key="9">
    <source>
        <dbReference type="Proteomes" id="UP000321723"/>
    </source>
</evidence>
<comment type="caution">
    <text evidence="7">The sequence shown here is derived from an EMBL/GenBank/DDBJ whole genome shotgun (WGS) entry which is preliminary data.</text>
</comment>
<reference evidence="7 9" key="1">
    <citation type="submission" date="2019-07" db="EMBL/GenBank/DDBJ databases">
        <title>Whole genome shotgun sequence of Cellulomonas hominis NBRC 16055.</title>
        <authorList>
            <person name="Hosoyama A."/>
            <person name="Uohara A."/>
            <person name="Ohji S."/>
            <person name="Ichikawa N."/>
        </authorList>
    </citation>
    <scope>NUCLEOTIDE SEQUENCE [LARGE SCALE GENOMIC DNA]</scope>
    <source>
        <strain evidence="7 9">NBRC 16055</strain>
    </source>
</reference>
<dbReference type="RefSeq" id="WP_146839017.1">
    <property type="nucleotide sequence ID" value="NZ_BJVQ01000045.1"/>
</dbReference>
<dbReference type="Proteomes" id="UP000564629">
    <property type="component" value="Unassembled WGS sequence"/>
</dbReference>
<dbReference type="PANTHER" id="PTHR43085:SF1">
    <property type="entry name" value="PSEUDOURIDINE KINASE-RELATED"/>
    <property type="match status" value="1"/>
</dbReference>
<dbReference type="InterPro" id="IPR002173">
    <property type="entry name" value="Carboh/pur_kinase_PfkB_CS"/>
</dbReference>
<keyword evidence="5" id="KW-0067">ATP-binding</keyword>
<protein>
    <submittedName>
        <fullName evidence="7">Fructokinase</fullName>
        <ecNumber evidence="8">2.7.1.4</ecNumber>
    </submittedName>
</protein>
<organism evidence="7 9">
    <name type="scientific">Cellulomonas hominis</name>
    <dbReference type="NCBI Taxonomy" id="156981"/>
    <lineage>
        <taxon>Bacteria</taxon>
        <taxon>Bacillati</taxon>
        <taxon>Actinomycetota</taxon>
        <taxon>Actinomycetes</taxon>
        <taxon>Micrococcales</taxon>
        <taxon>Cellulomonadaceae</taxon>
        <taxon>Cellulomonas</taxon>
    </lineage>
</organism>
<keyword evidence="4 7" id="KW-0418">Kinase</keyword>
<evidence type="ECO:0000259" key="6">
    <source>
        <dbReference type="Pfam" id="PF00294"/>
    </source>
</evidence>
<dbReference type="InterPro" id="IPR050306">
    <property type="entry name" value="PfkB_Carbo_kinase"/>
</dbReference>
<accession>A0A511FEQ5</accession>
<gene>
    <name evidence="7" type="ORF">CHO01_28090</name>
    <name evidence="8" type="ORF">HNR08_002047</name>
</gene>
<dbReference type="PROSITE" id="PS00584">
    <property type="entry name" value="PFKB_KINASES_2"/>
    <property type="match status" value="1"/>
</dbReference>
<dbReference type="Gene3D" id="3.40.1190.20">
    <property type="match status" value="1"/>
</dbReference>
<dbReference type="InterPro" id="IPR011611">
    <property type="entry name" value="PfkB_dom"/>
</dbReference>
<evidence type="ECO:0000256" key="1">
    <source>
        <dbReference type="ARBA" id="ARBA00010688"/>
    </source>
</evidence>
<sequence>MAERVVVLGEALVDVLPAEGGRRRELPGGSPANVAVTLARLGRAAHLLTTLGHDGRGDDVRRWLTGSGVTVHADVPADGRTSVAEVVLQPDRSARYRFDLTWDLPVRALDAVGLGARAGAGPSPAAVHVGSVATVLDPGATTVEAAVRAAHGRALVTFDPNARPAVTPDVERTRERVERLMAWVDVVKVSAEDVEWYHPGTDPVDAATPWLAGTRGPVLVVVTLGGDGSVLLRRTPAGIDEVRVPAPRVEVADTIGAGDTFTGALVDALVGAGARGPGARARLTALEVPALRRAAAWAAAAAAVTVSRPGADPPTREELHSALG</sequence>
<dbReference type="AlphaFoldDB" id="A0A511FEQ5"/>
<dbReference type="GO" id="GO:0005524">
    <property type="term" value="F:ATP binding"/>
    <property type="evidence" value="ECO:0007669"/>
    <property type="project" value="UniProtKB-KW"/>
</dbReference>
<keyword evidence="3" id="KW-0547">Nucleotide-binding</keyword>
<proteinExistence type="inferred from homology"/>
<dbReference type="GO" id="GO:0008865">
    <property type="term" value="F:fructokinase activity"/>
    <property type="evidence" value="ECO:0007669"/>
    <property type="project" value="UniProtKB-EC"/>
</dbReference>
<keyword evidence="9" id="KW-1185">Reference proteome</keyword>
<evidence type="ECO:0000313" key="10">
    <source>
        <dbReference type="Proteomes" id="UP000564629"/>
    </source>
</evidence>
<dbReference type="OrthoDB" id="9795789at2"/>
<comment type="similarity">
    <text evidence="1">Belongs to the carbohydrate kinase PfkB family.</text>
</comment>
<dbReference type="SUPFAM" id="SSF53613">
    <property type="entry name" value="Ribokinase-like"/>
    <property type="match status" value="1"/>
</dbReference>
<dbReference type="InterPro" id="IPR029056">
    <property type="entry name" value="Ribokinase-like"/>
</dbReference>
<dbReference type="EMBL" id="JACHDN010000001">
    <property type="protein sequence ID" value="MBB5473311.1"/>
    <property type="molecule type" value="Genomic_DNA"/>
</dbReference>
<dbReference type="PANTHER" id="PTHR43085">
    <property type="entry name" value="HEXOKINASE FAMILY MEMBER"/>
    <property type="match status" value="1"/>
</dbReference>
<evidence type="ECO:0000256" key="3">
    <source>
        <dbReference type="ARBA" id="ARBA00022741"/>
    </source>
</evidence>
<evidence type="ECO:0000313" key="7">
    <source>
        <dbReference type="EMBL" id="GEL47693.1"/>
    </source>
</evidence>
<evidence type="ECO:0000256" key="4">
    <source>
        <dbReference type="ARBA" id="ARBA00022777"/>
    </source>
</evidence>
<evidence type="ECO:0000313" key="8">
    <source>
        <dbReference type="EMBL" id="MBB5473311.1"/>
    </source>
</evidence>
<dbReference type="Pfam" id="PF00294">
    <property type="entry name" value="PfkB"/>
    <property type="match status" value="1"/>
</dbReference>
<dbReference type="EMBL" id="BJVQ01000045">
    <property type="protein sequence ID" value="GEL47693.1"/>
    <property type="molecule type" value="Genomic_DNA"/>
</dbReference>
<evidence type="ECO:0000256" key="5">
    <source>
        <dbReference type="ARBA" id="ARBA00022840"/>
    </source>
</evidence>
<feature type="domain" description="Carbohydrate kinase PfkB" evidence="6">
    <location>
        <begin position="3"/>
        <end position="314"/>
    </location>
</feature>
<dbReference type="EC" id="2.7.1.4" evidence="8"/>
<evidence type="ECO:0000256" key="2">
    <source>
        <dbReference type="ARBA" id="ARBA00022679"/>
    </source>
</evidence>